<dbReference type="Proteomes" id="UP000606494">
    <property type="component" value="Unassembled WGS sequence"/>
</dbReference>
<keyword evidence="19" id="KW-1185">Reference proteome</keyword>
<evidence type="ECO:0000313" key="18">
    <source>
        <dbReference type="EMBL" id="MBD1427107.1"/>
    </source>
</evidence>
<keyword evidence="4 14" id="KW-0813">Transport</keyword>
<dbReference type="CDD" id="cd18113">
    <property type="entry name" value="ATP-synt_F1_alpha_C"/>
    <property type="match status" value="1"/>
</dbReference>
<name>A0ABR7Y756_9SPHI</name>
<protein>
    <recommendedName>
        <fullName evidence="14">ATP synthase subunit alpha</fullName>
        <ecNumber evidence="14">7.1.2.2</ecNumber>
    </recommendedName>
    <alternativeName>
        <fullName evidence="14">ATP synthase F1 sector subunit alpha</fullName>
    </alternativeName>
    <alternativeName>
        <fullName evidence="14">F-ATPase subunit alpha</fullName>
    </alternativeName>
</protein>
<dbReference type="SUPFAM" id="SSF50615">
    <property type="entry name" value="N-terminal domain of alpha and beta subunits of F1 ATP synthase"/>
    <property type="match status" value="1"/>
</dbReference>
<comment type="caution">
    <text evidence="18">The sequence shown here is derived from an EMBL/GenBank/DDBJ whole genome shotgun (WGS) entry which is preliminary data.</text>
</comment>
<feature type="site" description="Required for activity" evidence="14">
    <location>
        <position position="387"/>
    </location>
</feature>
<feature type="binding site" evidence="14">
    <location>
        <begin position="171"/>
        <end position="178"/>
    </location>
    <ligand>
        <name>ATP</name>
        <dbReference type="ChEBI" id="CHEBI:30616"/>
    </ligand>
</feature>
<evidence type="ECO:0000256" key="12">
    <source>
        <dbReference type="ARBA" id="ARBA00023310"/>
    </source>
</evidence>
<dbReference type="CDD" id="cd01132">
    <property type="entry name" value="F1-ATPase_alpha_CD"/>
    <property type="match status" value="1"/>
</dbReference>
<evidence type="ECO:0000256" key="9">
    <source>
        <dbReference type="ARBA" id="ARBA00023065"/>
    </source>
</evidence>
<dbReference type="EMBL" id="JACNYK010000005">
    <property type="protein sequence ID" value="MBD1427107.1"/>
    <property type="molecule type" value="Genomic_DNA"/>
</dbReference>
<comment type="catalytic activity">
    <reaction evidence="14">
        <text>ATP + H2O + 4 H(+)(in) = ADP + phosphate + 5 H(+)(out)</text>
        <dbReference type="Rhea" id="RHEA:57720"/>
        <dbReference type="ChEBI" id="CHEBI:15377"/>
        <dbReference type="ChEBI" id="CHEBI:15378"/>
        <dbReference type="ChEBI" id="CHEBI:30616"/>
        <dbReference type="ChEBI" id="CHEBI:43474"/>
        <dbReference type="ChEBI" id="CHEBI:456216"/>
        <dbReference type="EC" id="7.1.2.2"/>
    </reaction>
</comment>
<comment type="subunit">
    <text evidence="13">F-type ATPases have 2 components, CF(1) - the catalytic core - and CF(0) - the membrane proton channel. CF(1) has five subunits: alpha(3), beta(3), gamma(1), delta(1), epsilon(1). CF(0) has four main subunits: a(1), b(1), b'(1) and c(9-12).</text>
</comment>
<dbReference type="Pfam" id="PF00306">
    <property type="entry name" value="ATP-synt_ab_C"/>
    <property type="match status" value="1"/>
</dbReference>
<evidence type="ECO:0000256" key="3">
    <source>
        <dbReference type="ARBA" id="ARBA00008936"/>
    </source>
</evidence>
<evidence type="ECO:0000256" key="14">
    <source>
        <dbReference type="HAMAP-Rule" id="MF_01346"/>
    </source>
</evidence>
<dbReference type="Gene3D" id="3.40.50.300">
    <property type="entry name" value="P-loop containing nucleotide triphosphate hydrolases"/>
    <property type="match status" value="1"/>
</dbReference>
<evidence type="ECO:0000256" key="1">
    <source>
        <dbReference type="ARBA" id="ARBA00003784"/>
    </source>
</evidence>
<evidence type="ECO:0000259" key="17">
    <source>
        <dbReference type="Pfam" id="PF02874"/>
    </source>
</evidence>
<evidence type="ECO:0000256" key="2">
    <source>
        <dbReference type="ARBA" id="ARBA00004370"/>
    </source>
</evidence>
<keyword evidence="10 14" id="KW-0472">Membrane</keyword>
<dbReference type="RefSeq" id="WP_190310262.1">
    <property type="nucleotide sequence ID" value="NZ_JACNYK010000005.1"/>
</dbReference>
<accession>A0ABR7Y756</accession>
<dbReference type="Pfam" id="PF02874">
    <property type="entry name" value="ATP-synt_ab_N"/>
    <property type="match status" value="1"/>
</dbReference>
<keyword evidence="11 14" id="KW-0139">CF(1)</keyword>
<comment type="function">
    <text evidence="1 14">Produces ATP from ADP in the presence of a proton gradient across the membrane. The alpha chain is a regulatory subunit.</text>
</comment>
<organism evidence="18 19">
    <name type="scientific">Sphingobacterium arenae</name>
    <dbReference type="NCBI Taxonomy" id="1280598"/>
    <lineage>
        <taxon>Bacteria</taxon>
        <taxon>Pseudomonadati</taxon>
        <taxon>Bacteroidota</taxon>
        <taxon>Sphingobacteriia</taxon>
        <taxon>Sphingobacteriales</taxon>
        <taxon>Sphingobacteriaceae</taxon>
        <taxon>Sphingobacterium</taxon>
    </lineage>
</organism>
<evidence type="ECO:0000256" key="11">
    <source>
        <dbReference type="ARBA" id="ARBA00023196"/>
    </source>
</evidence>
<dbReference type="Pfam" id="PF00006">
    <property type="entry name" value="ATP-synt_ab"/>
    <property type="match status" value="1"/>
</dbReference>
<evidence type="ECO:0000313" key="19">
    <source>
        <dbReference type="Proteomes" id="UP000606494"/>
    </source>
</evidence>
<evidence type="ECO:0000256" key="5">
    <source>
        <dbReference type="ARBA" id="ARBA00022741"/>
    </source>
</evidence>
<comment type="subcellular location">
    <subcellularLocation>
        <location evidence="14">Cell membrane</location>
        <topology evidence="14">Peripheral membrane protein</topology>
    </subcellularLocation>
    <subcellularLocation>
        <location evidence="2">Membrane</location>
    </subcellularLocation>
</comment>
<evidence type="ECO:0000259" key="15">
    <source>
        <dbReference type="Pfam" id="PF00006"/>
    </source>
</evidence>
<comment type="similarity">
    <text evidence="3 14">Belongs to the ATPase alpha/beta chains family.</text>
</comment>
<keyword evidence="12 14" id="KW-0066">ATP synthesis</keyword>
<dbReference type="PIRSF" id="PIRSF039088">
    <property type="entry name" value="F_ATPase_subunit_alpha"/>
    <property type="match status" value="1"/>
</dbReference>
<feature type="domain" description="ATPase F1/V1/A1 complex alpha/beta subunit N-terminal" evidence="17">
    <location>
        <begin position="27"/>
        <end position="93"/>
    </location>
</feature>
<dbReference type="PROSITE" id="PS00152">
    <property type="entry name" value="ATPASE_ALPHA_BETA"/>
    <property type="match status" value="1"/>
</dbReference>
<dbReference type="SUPFAM" id="SSF52540">
    <property type="entry name" value="P-loop containing nucleoside triphosphate hydrolases"/>
    <property type="match status" value="1"/>
</dbReference>
<proteinExistence type="inferred from homology"/>
<dbReference type="SUPFAM" id="SSF47917">
    <property type="entry name" value="C-terminal domain of alpha and beta subunits of F1 ATP synthase"/>
    <property type="match status" value="1"/>
</dbReference>
<evidence type="ECO:0000256" key="4">
    <source>
        <dbReference type="ARBA" id="ARBA00022448"/>
    </source>
</evidence>
<dbReference type="NCBIfam" id="TIGR00962">
    <property type="entry name" value="atpA"/>
    <property type="match status" value="1"/>
</dbReference>
<sequence length="524" mass="56710">MIEVRPDEVSAILREQLSGFKSEAELEEVGTVLTIGDGIARIYGLTKVQSGELVEFDNGLEGIVLNLEEDNVGVVLLGSSDEIKEGDTAKRTNRIASIQVGEGMLGRVVNTLGQPIDGKGPIAGETYEMPIERKAPGVIYRQPVTEPLQTGIKAIDAMIPVGRGQRELVIGDRQTGKTAVCIDTILNQKEFYDAGQPVFCIYVAVGQKNSTVANIVRVLEENGAMAYTVVVAASAADPAPMQFYAPMAGAAIGEFFRDTGRPALIVYDDLSKQAVAYREVSLLLRRPPGREAYPGDVFYLHSRLLERAAKINTSDEIARNMNDLPESIKHLVKGGGSLTALPIIETQAGDVSAYIPTNVISITDGQIFLESNLFNAGIRPAINVGISVSRVGGNAQIKPMKKVSGTLKLDQAQFRELEAFAKFGSDLDAATKAVLDKGIRNVEILKQGQYSPVSVEKQVAIIYAGTKGLLRSVPVDKVRQFEEEYLTQLEQRHPEVLAGFKAGKFTDELTDVLEKVASELAAKY</sequence>
<evidence type="ECO:0000256" key="13">
    <source>
        <dbReference type="ARBA" id="ARBA00026013"/>
    </source>
</evidence>
<keyword evidence="14" id="KW-1003">Cell membrane</keyword>
<dbReference type="Gene3D" id="1.20.150.20">
    <property type="entry name" value="ATP synthase alpha/beta chain, C-terminal domain"/>
    <property type="match status" value="1"/>
</dbReference>
<gene>
    <name evidence="14" type="primary">atpA</name>
    <name evidence="18" type="ORF">H8B17_16120</name>
</gene>
<dbReference type="InterPro" id="IPR000793">
    <property type="entry name" value="ATP_synth_asu_C"/>
</dbReference>
<keyword evidence="6 14" id="KW-0375">Hydrogen ion transport</keyword>
<dbReference type="EC" id="7.1.2.2" evidence="14"/>
<dbReference type="PANTHER" id="PTHR48082">
    <property type="entry name" value="ATP SYNTHASE SUBUNIT ALPHA, MITOCHONDRIAL"/>
    <property type="match status" value="1"/>
</dbReference>
<evidence type="ECO:0000256" key="7">
    <source>
        <dbReference type="ARBA" id="ARBA00022840"/>
    </source>
</evidence>
<keyword evidence="7 14" id="KW-0067">ATP-binding</keyword>
<dbReference type="PANTHER" id="PTHR48082:SF2">
    <property type="entry name" value="ATP SYNTHASE SUBUNIT ALPHA, MITOCHONDRIAL"/>
    <property type="match status" value="1"/>
</dbReference>
<evidence type="ECO:0000256" key="6">
    <source>
        <dbReference type="ARBA" id="ARBA00022781"/>
    </source>
</evidence>
<dbReference type="NCBIfam" id="NF009884">
    <property type="entry name" value="PRK13343.1"/>
    <property type="match status" value="1"/>
</dbReference>
<keyword evidence="8 14" id="KW-1278">Translocase</keyword>
<dbReference type="HAMAP" id="MF_01346">
    <property type="entry name" value="ATP_synth_alpha_bact"/>
    <property type="match status" value="1"/>
</dbReference>
<feature type="domain" description="ATP synthase alpha subunit C-terminal" evidence="16">
    <location>
        <begin position="396"/>
        <end position="519"/>
    </location>
</feature>
<dbReference type="InterPro" id="IPR023366">
    <property type="entry name" value="ATP_synth_asu-like_sf"/>
</dbReference>
<dbReference type="InterPro" id="IPR036121">
    <property type="entry name" value="ATPase_F1/V1/A1_a/bsu_N_sf"/>
</dbReference>
<keyword evidence="5 14" id="KW-0547">Nucleotide-binding</keyword>
<evidence type="ECO:0000256" key="10">
    <source>
        <dbReference type="ARBA" id="ARBA00023136"/>
    </source>
</evidence>
<evidence type="ECO:0000256" key="8">
    <source>
        <dbReference type="ARBA" id="ARBA00022967"/>
    </source>
</evidence>
<dbReference type="InterPro" id="IPR020003">
    <property type="entry name" value="ATPase_a/bsu_AS"/>
</dbReference>
<dbReference type="InterPro" id="IPR005294">
    <property type="entry name" value="ATP_synth_F1_asu"/>
</dbReference>
<dbReference type="InterPro" id="IPR004100">
    <property type="entry name" value="ATPase_F1/V1/A1_a/bsu_N"/>
</dbReference>
<dbReference type="Gene3D" id="2.40.30.20">
    <property type="match status" value="1"/>
</dbReference>
<dbReference type="InterPro" id="IPR027417">
    <property type="entry name" value="P-loop_NTPase"/>
</dbReference>
<dbReference type="CDD" id="cd18116">
    <property type="entry name" value="ATP-synt_F1_alpha_N"/>
    <property type="match status" value="1"/>
</dbReference>
<reference evidence="18 19" key="1">
    <citation type="submission" date="2020-08" db="EMBL/GenBank/DDBJ databases">
        <title>Sphingobacterium sp. DN00404 isolated from aquaculture water.</title>
        <authorList>
            <person name="Zhang M."/>
        </authorList>
    </citation>
    <scope>NUCLEOTIDE SEQUENCE [LARGE SCALE GENOMIC DNA]</scope>
    <source>
        <strain evidence="18 19">KCTC 32294</strain>
    </source>
</reference>
<keyword evidence="9 14" id="KW-0406">Ion transport</keyword>
<dbReference type="InterPro" id="IPR038376">
    <property type="entry name" value="ATP_synth_asu_C_sf"/>
</dbReference>
<feature type="domain" description="ATPase F1/V1/A1 complex alpha/beta subunit nucleotide-binding" evidence="15">
    <location>
        <begin position="151"/>
        <end position="389"/>
    </location>
</feature>
<evidence type="ECO:0000259" key="16">
    <source>
        <dbReference type="Pfam" id="PF00306"/>
    </source>
</evidence>
<dbReference type="InterPro" id="IPR033732">
    <property type="entry name" value="ATP_synth_F1_a_nt-bd_dom"/>
</dbReference>
<dbReference type="InterPro" id="IPR000194">
    <property type="entry name" value="ATPase_F1/V1/A1_a/bsu_nucl-bd"/>
</dbReference>